<feature type="region of interest" description="Disordered" evidence="8">
    <location>
        <begin position="48"/>
        <end position="160"/>
    </location>
</feature>
<evidence type="ECO:0000256" key="4">
    <source>
        <dbReference type="ARBA" id="ARBA00022729"/>
    </source>
</evidence>
<dbReference type="GO" id="GO:0016020">
    <property type="term" value="C:membrane"/>
    <property type="evidence" value="ECO:0007669"/>
    <property type="project" value="UniProtKB-SubCell"/>
</dbReference>
<dbReference type="InterPro" id="IPR007947">
    <property type="entry name" value="CD164_MGC24"/>
</dbReference>
<proteinExistence type="inferred from homology"/>
<evidence type="ECO:0000256" key="6">
    <source>
        <dbReference type="ARBA" id="ARBA00023136"/>
    </source>
</evidence>
<organism evidence="11 12">
    <name type="scientific">Danaus plexippus plexippus</name>
    <dbReference type="NCBI Taxonomy" id="278856"/>
    <lineage>
        <taxon>Eukaryota</taxon>
        <taxon>Metazoa</taxon>
        <taxon>Ecdysozoa</taxon>
        <taxon>Arthropoda</taxon>
        <taxon>Hexapoda</taxon>
        <taxon>Insecta</taxon>
        <taxon>Pterygota</taxon>
        <taxon>Neoptera</taxon>
        <taxon>Endopterygota</taxon>
        <taxon>Lepidoptera</taxon>
        <taxon>Glossata</taxon>
        <taxon>Ditrysia</taxon>
        <taxon>Papilionoidea</taxon>
        <taxon>Nymphalidae</taxon>
        <taxon>Danainae</taxon>
        <taxon>Danaini</taxon>
        <taxon>Danaina</taxon>
        <taxon>Danaus</taxon>
        <taxon>Danaus</taxon>
    </lineage>
</organism>
<evidence type="ECO:0000256" key="8">
    <source>
        <dbReference type="SAM" id="MobiDB-lite"/>
    </source>
</evidence>
<keyword evidence="3 9" id="KW-0812">Transmembrane</keyword>
<keyword evidence="12" id="KW-1185">Reference proteome</keyword>
<gene>
    <name evidence="11" type="ORF">KGM_205268</name>
</gene>
<accession>A0A212EL77</accession>
<dbReference type="eggNOG" id="ENOG502S7HA">
    <property type="taxonomic scope" value="Eukaryota"/>
</dbReference>
<comment type="similarity">
    <text evidence="2">Belongs to the CD164 family.</text>
</comment>
<dbReference type="STRING" id="278856.A0A212EL77"/>
<sequence>MLKKIILLGLLSFSMCLSKAAEEKAATPAISIVANSTTIDIKEKNLTTSIPPHLTNETSTKNETEINPTSTQVTQEPAKPSEATPAHKEEISKPVDNKTTEKEPKAKENSKELAKNSTETKATTEKAATDKPMNDVTGKNATTMKPDMPNSTQAPKSEDKHVLQARGFDGPSFIGGMILTLGLLAIGFMGFKYYKNQTERNYHTL</sequence>
<keyword evidence="7" id="KW-0325">Glycoprotein</keyword>
<keyword evidence="6 9" id="KW-0472">Membrane</keyword>
<feature type="chain" id="PRO_5043982997" evidence="10">
    <location>
        <begin position="21"/>
        <end position="205"/>
    </location>
</feature>
<dbReference type="PANTHER" id="PTHR11337:SF8">
    <property type="entry name" value="VISGUN, ISOFORM E"/>
    <property type="match status" value="1"/>
</dbReference>
<evidence type="ECO:0000256" key="7">
    <source>
        <dbReference type="ARBA" id="ARBA00023180"/>
    </source>
</evidence>
<reference evidence="11 12" key="1">
    <citation type="journal article" date="2011" name="Cell">
        <title>The monarch butterfly genome yields insights into long-distance migration.</title>
        <authorList>
            <person name="Zhan S."/>
            <person name="Merlin C."/>
            <person name="Boore J.L."/>
            <person name="Reppert S.M."/>
        </authorList>
    </citation>
    <scope>NUCLEOTIDE SEQUENCE [LARGE SCALE GENOMIC DNA]</scope>
    <source>
        <strain evidence="11">F-2</strain>
    </source>
</reference>
<evidence type="ECO:0000256" key="9">
    <source>
        <dbReference type="SAM" id="Phobius"/>
    </source>
</evidence>
<dbReference type="PANTHER" id="PTHR11337">
    <property type="entry name" value="MUCIN/PORIMIN"/>
    <property type="match status" value="1"/>
</dbReference>
<evidence type="ECO:0000256" key="1">
    <source>
        <dbReference type="ARBA" id="ARBA00004479"/>
    </source>
</evidence>
<comment type="caution">
    <text evidence="11">The sequence shown here is derived from an EMBL/GenBank/DDBJ whole genome shotgun (WGS) entry which is preliminary data.</text>
</comment>
<keyword evidence="4 10" id="KW-0732">Signal</keyword>
<protein>
    <submittedName>
        <fullName evidence="11">Uncharacterized protein</fullName>
    </submittedName>
</protein>
<feature type="compositionally biased region" description="Polar residues" evidence="8">
    <location>
        <begin position="137"/>
        <end position="155"/>
    </location>
</feature>
<dbReference type="Proteomes" id="UP000007151">
    <property type="component" value="Unassembled WGS sequence"/>
</dbReference>
<dbReference type="GO" id="GO:0031410">
    <property type="term" value="C:cytoplasmic vesicle"/>
    <property type="evidence" value="ECO:0007669"/>
    <property type="project" value="TreeGrafter"/>
</dbReference>
<evidence type="ECO:0000256" key="3">
    <source>
        <dbReference type="ARBA" id="ARBA00022692"/>
    </source>
</evidence>
<feature type="compositionally biased region" description="Basic and acidic residues" evidence="8">
    <location>
        <begin position="85"/>
        <end position="114"/>
    </location>
</feature>
<keyword evidence="5 9" id="KW-1133">Transmembrane helix</keyword>
<evidence type="ECO:0000313" key="12">
    <source>
        <dbReference type="Proteomes" id="UP000007151"/>
    </source>
</evidence>
<feature type="compositionally biased region" description="Basic and acidic residues" evidence="8">
    <location>
        <begin position="122"/>
        <end position="133"/>
    </location>
</feature>
<evidence type="ECO:0000256" key="2">
    <source>
        <dbReference type="ARBA" id="ARBA00005341"/>
    </source>
</evidence>
<dbReference type="EMBL" id="AGBW02014109">
    <property type="protein sequence ID" value="OWR42250.1"/>
    <property type="molecule type" value="Genomic_DNA"/>
</dbReference>
<evidence type="ECO:0000313" key="11">
    <source>
        <dbReference type="EMBL" id="OWR42250.1"/>
    </source>
</evidence>
<feature type="transmembrane region" description="Helical" evidence="9">
    <location>
        <begin position="173"/>
        <end position="194"/>
    </location>
</feature>
<dbReference type="OrthoDB" id="6160056at2759"/>
<comment type="subcellular location">
    <subcellularLocation>
        <location evidence="1">Membrane</location>
        <topology evidence="1">Single-pass type I membrane protein</topology>
    </subcellularLocation>
</comment>
<dbReference type="AlphaFoldDB" id="A0A212EL77"/>
<feature type="compositionally biased region" description="Polar residues" evidence="8">
    <location>
        <begin position="48"/>
        <end position="75"/>
    </location>
</feature>
<evidence type="ECO:0000256" key="5">
    <source>
        <dbReference type="ARBA" id="ARBA00022989"/>
    </source>
</evidence>
<dbReference type="KEGG" id="dpl:KGM_205268"/>
<name>A0A212EL77_DANPL</name>
<dbReference type="Pfam" id="PF05283">
    <property type="entry name" value="MGC-24"/>
    <property type="match status" value="1"/>
</dbReference>
<feature type="signal peptide" evidence="10">
    <location>
        <begin position="1"/>
        <end position="20"/>
    </location>
</feature>
<evidence type="ECO:0000256" key="10">
    <source>
        <dbReference type="SAM" id="SignalP"/>
    </source>
</evidence>